<dbReference type="PANTHER" id="PTHR37477:SF1">
    <property type="entry name" value="COBALT-PRECORRIN-5A HYDROLASE"/>
    <property type="match status" value="1"/>
</dbReference>
<dbReference type="InterPro" id="IPR002750">
    <property type="entry name" value="CobE/GbiG_C"/>
</dbReference>
<evidence type="ECO:0000313" key="3">
    <source>
        <dbReference type="Proteomes" id="UP000185151"/>
    </source>
</evidence>
<dbReference type="PROSITE" id="PS51257">
    <property type="entry name" value="PROKAR_LIPOPROTEIN"/>
    <property type="match status" value="1"/>
</dbReference>
<reference evidence="2 3" key="1">
    <citation type="submission" date="2016-11" db="EMBL/GenBank/DDBJ databases">
        <authorList>
            <person name="Jaros S."/>
            <person name="Januszkiewicz K."/>
            <person name="Wedrychowicz H."/>
        </authorList>
    </citation>
    <scope>NUCLEOTIDE SEQUENCE [LARGE SCALE GENOMIC DNA]</scope>
    <source>
        <strain evidence="2 3">GAS95</strain>
    </source>
</reference>
<accession>A0A1N6IDG8</accession>
<dbReference type="InterPro" id="IPR052553">
    <property type="entry name" value="CbiG_hydrolase"/>
</dbReference>
<evidence type="ECO:0000259" key="1">
    <source>
        <dbReference type="Pfam" id="PF01890"/>
    </source>
</evidence>
<dbReference type="Proteomes" id="UP000185151">
    <property type="component" value="Unassembled WGS sequence"/>
</dbReference>
<dbReference type="InterPro" id="IPR036518">
    <property type="entry name" value="CobE/GbiG_C_sf"/>
</dbReference>
<evidence type="ECO:0000313" key="2">
    <source>
        <dbReference type="EMBL" id="SIO30070.1"/>
    </source>
</evidence>
<dbReference type="GO" id="GO:0009236">
    <property type="term" value="P:cobalamin biosynthetic process"/>
    <property type="evidence" value="ECO:0007669"/>
    <property type="project" value="InterPro"/>
</dbReference>
<dbReference type="GO" id="GO:0016787">
    <property type="term" value="F:hydrolase activity"/>
    <property type="evidence" value="ECO:0007669"/>
    <property type="project" value="UniProtKB-KW"/>
</dbReference>
<dbReference type="EMBL" id="FSRU01000001">
    <property type="protein sequence ID" value="SIO30070.1"/>
    <property type="molecule type" value="Genomic_DNA"/>
</dbReference>
<keyword evidence="2" id="KW-0378">Hydrolase</keyword>
<dbReference type="OrthoDB" id="9781023at2"/>
<proteinExistence type="predicted"/>
<dbReference type="SUPFAM" id="SSF159664">
    <property type="entry name" value="CobE/GbiG C-terminal domain-like"/>
    <property type="match status" value="1"/>
</dbReference>
<dbReference type="AlphaFoldDB" id="A0A1N6IDG8"/>
<name>A0A1N6IDG8_9BURK</name>
<protein>
    <submittedName>
        <fullName evidence="2">Cobalt-precorrin 5A hydrolase</fullName>
    </submittedName>
</protein>
<sequence length="154" mass="16134">MRNRGHRVIQTTPLGTPLSIGIGCRQHTAAGQILAAVRQALGSHPFEAIRCIATIESKAQEPGLLEFCARYALPLLSFSRAEVAAVRDLPTPSAVVCARLGVDGVCEPCALLAAPAGRLIVPKTVLDGVTVAIATSADGTARSESFEFNSLNTR</sequence>
<dbReference type="Pfam" id="PF01890">
    <property type="entry name" value="CbiG_C"/>
    <property type="match status" value="1"/>
</dbReference>
<dbReference type="PANTHER" id="PTHR37477">
    <property type="entry name" value="COBALT-PRECORRIN-5A HYDROLASE"/>
    <property type="match status" value="1"/>
</dbReference>
<feature type="domain" description="CobE/GbiG C-terminal" evidence="1">
    <location>
        <begin position="18"/>
        <end position="134"/>
    </location>
</feature>
<gene>
    <name evidence="2" type="ORF">SAMN05444165_2058</name>
</gene>
<dbReference type="Gene3D" id="3.30.420.180">
    <property type="entry name" value="CobE/GbiG C-terminal domain"/>
    <property type="match status" value="1"/>
</dbReference>
<organism evidence="2 3">
    <name type="scientific">Paraburkholderia phenazinium</name>
    <dbReference type="NCBI Taxonomy" id="60549"/>
    <lineage>
        <taxon>Bacteria</taxon>
        <taxon>Pseudomonadati</taxon>
        <taxon>Pseudomonadota</taxon>
        <taxon>Betaproteobacteria</taxon>
        <taxon>Burkholderiales</taxon>
        <taxon>Burkholderiaceae</taxon>
        <taxon>Paraburkholderia</taxon>
    </lineage>
</organism>
<keyword evidence="3" id="KW-1185">Reference proteome</keyword>